<dbReference type="KEGG" id="pfer:IRI77_35005"/>
<dbReference type="PANTHER" id="PTHR33169">
    <property type="entry name" value="PADR-FAMILY TRANSCRIPTIONAL REGULATOR"/>
    <property type="match status" value="1"/>
</dbReference>
<dbReference type="RefSeq" id="WP_194449556.1">
    <property type="nucleotide sequence ID" value="NZ_CP063849.1"/>
</dbReference>
<evidence type="ECO:0000313" key="3">
    <source>
        <dbReference type="Proteomes" id="UP000593892"/>
    </source>
</evidence>
<dbReference type="PANTHER" id="PTHR33169:SF14">
    <property type="entry name" value="TRANSCRIPTIONAL REGULATOR RV3488"/>
    <property type="match status" value="1"/>
</dbReference>
<keyword evidence="3" id="KW-1185">Reference proteome</keyword>
<dbReference type="InterPro" id="IPR005149">
    <property type="entry name" value="Tscrpt_reg_PadR_N"/>
</dbReference>
<dbReference type="InterPro" id="IPR017799">
    <property type="entry name" value="Tscrpt_reg_PadR_acidobac-type"/>
</dbReference>
<organism evidence="2 3">
    <name type="scientific">Paludibaculum fermentans</name>
    <dbReference type="NCBI Taxonomy" id="1473598"/>
    <lineage>
        <taxon>Bacteria</taxon>
        <taxon>Pseudomonadati</taxon>
        <taxon>Acidobacteriota</taxon>
        <taxon>Terriglobia</taxon>
        <taxon>Bryobacterales</taxon>
        <taxon>Bryobacteraceae</taxon>
        <taxon>Paludibaculum</taxon>
    </lineage>
</organism>
<dbReference type="AlphaFoldDB" id="A0A7S7NQJ9"/>
<name>A0A7S7NQJ9_PALFE</name>
<feature type="domain" description="Transcription regulator PadR N-terminal" evidence="1">
    <location>
        <begin position="22"/>
        <end position="95"/>
    </location>
</feature>
<dbReference type="Proteomes" id="UP000593892">
    <property type="component" value="Chromosome"/>
</dbReference>
<accession>A0A7S7NQJ9</accession>
<protein>
    <submittedName>
        <fullName evidence="2">PadR family transcriptional regulator</fullName>
    </submittedName>
</protein>
<proteinExistence type="predicted"/>
<dbReference type="InterPro" id="IPR036390">
    <property type="entry name" value="WH_DNA-bd_sf"/>
</dbReference>
<sequence>MPTQKPDDDRIALLQGTLDLLILRMLVLGPRHGQGIARHIQQTSEDTFLVDHGSLYLALQRLEDKGWISAEWGVSDNNRKARFYSLTDEGRAQLAVKASQWRRLARAIGLILGPEEQEA</sequence>
<reference evidence="2 3" key="1">
    <citation type="submission" date="2020-10" db="EMBL/GenBank/DDBJ databases">
        <title>Complete genome sequence of Paludibaculum fermentans P105T, a facultatively anaerobic acidobacterium capable of dissimilatory Fe(III) reduction.</title>
        <authorList>
            <person name="Dedysh S.N."/>
            <person name="Beletsky A.V."/>
            <person name="Kulichevskaya I.S."/>
            <person name="Mardanov A.V."/>
            <person name="Ravin N.V."/>
        </authorList>
    </citation>
    <scope>NUCLEOTIDE SEQUENCE [LARGE SCALE GENOMIC DNA]</scope>
    <source>
        <strain evidence="2 3">P105</strain>
    </source>
</reference>
<evidence type="ECO:0000313" key="2">
    <source>
        <dbReference type="EMBL" id="QOY87889.1"/>
    </source>
</evidence>
<dbReference type="InterPro" id="IPR036388">
    <property type="entry name" value="WH-like_DNA-bd_sf"/>
</dbReference>
<dbReference type="Pfam" id="PF03551">
    <property type="entry name" value="PadR"/>
    <property type="match status" value="1"/>
</dbReference>
<evidence type="ECO:0000259" key="1">
    <source>
        <dbReference type="Pfam" id="PF03551"/>
    </source>
</evidence>
<dbReference type="EMBL" id="CP063849">
    <property type="protein sequence ID" value="QOY87889.1"/>
    <property type="molecule type" value="Genomic_DNA"/>
</dbReference>
<dbReference type="SUPFAM" id="SSF46785">
    <property type="entry name" value="Winged helix' DNA-binding domain"/>
    <property type="match status" value="1"/>
</dbReference>
<gene>
    <name evidence="2" type="ORF">IRI77_35005</name>
</gene>
<dbReference type="InterPro" id="IPR052509">
    <property type="entry name" value="Metal_resp_DNA-bind_regulator"/>
</dbReference>
<dbReference type="NCBIfam" id="TIGR03433">
    <property type="entry name" value="padR_acidobact"/>
    <property type="match status" value="1"/>
</dbReference>
<dbReference type="Gene3D" id="1.10.10.10">
    <property type="entry name" value="Winged helix-like DNA-binding domain superfamily/Winged helix DNA-binding domain"/>
    <property type="match status" value="1"/>
</dbReference>